<evidence type="ECO:0000313" key="2">
    <source>
        <dbReference type="Proteomes" id="UP000234681"/>
    </source>
</evidence>
<dbReference type="Proteomes" id="UP000234681">
    <property type="component" value="Chromosome 12"/>
</dbReference>
<dbReference type="EMBL" id="CH473973">
    <property type="protein sequence ID" value="EDM14013.1"/>
    <property type="molecule type" value="Genomic_DNA"/>
</dbReference>
<protein>
    <submittedName>
        <fullName evidence="1">RCG21589, isoform CRA_a</fullName>
    </submittedName>
</protein>
<reference evidence="1 2" key="1">
    <citation type="submission" date="2005-07" db="EMBL/GenBank/DDBJ databases">
        <authorList>
            <person name="Mural R.J."/>
            <person name="Li P.W."/>
            <person name="Adams M.D."/>
            <person name="Amanatides P.G."/>
            <person name="Baden-Tillson H."/>
            <person name="Barnstead M."/>
            <person name="Chin S.H."/>
            <person name="Dew I."/>
            <person name="Evans C.A."/>
            <person name="Ferriera S."/>
            <person name="Flanigan M."/>
            <person name="Fosler C."/>
            <person name="Glodek A."/>
            <person name="Gu Z."/>
            <person name="Holt R.A."/>
            <person name="Jennings D."/>
            <person name="Kraft C.L."/>
            <person name="Lu F."/>
            <person name="Nguyen T."/>
            <person name="Nusskern D.R."/>
            <person name="Pfannkoch C.M."/>
            <person name="Sitter C."/>
            <person name="Sutton G.G."/>
            <person name="Venter J.C."/>
            <person name="Wang Z."/>
            <person name="Woodage T."/>
            <person name="Zheng X.H."/>
            <person name="Zhong F."/>
        </authorList>
    </citation>
    <scope>NUCLEOTIDE SEQUENCE [LARGE SCALE GENOMIC DNA]</scope>
    <source>
        <strain>BN</strain>
        <strain evidence="2">Sprague-Dawley</strain>
    </source>
</reference>
<evidence type="ECO:0000313" key="1">
    <source>
        <dbReference type="EMBL" id="EDM14013.1"/>
    </source>
</evidence>
<dbReference type="AlphaFoldDB" id="A6J277"/>
<accession>A6J277</accession>
<name>A6J277_RAT</name>
<gene>
    <name evidence="1" type="ORF">rCG_21589</name>
</gene>
<proteinExistence type="predicted"/>
<sequence length="46" mass="5183">MPPGSGLFSSTWLPATIREVPDAEDLPWRIADTRTFMSSPREKTPH</sequence>
<organism evidence="1 2">
    <name type="scientific">Rattus norvegicus</name>
    <name type="common">Rat</name>
    <dbReference type="NCBI Taxonomy" id="10116"/>
    <lineage>
        <taxon>Eukaryota</taxon>
        <taxon>Metazoa</taxon>
        <taxon>Chordata</taxon>
        <taxon>Craniata</taxon>
        <taxon>Vertebrata</taxon>
        <taxon>Euteleostomi</taxon>
        <taxon>Mammalia</taxon>
        <taxon>Eutheria</taxon>
        <taxon>Euarchontoglires</taxon>
        <taxon>Glires</taxon>
        <taxon>Rodentia</taxon>
        <taxon>Myomorpha</taxon>
        <taxon>Muroidea</taxon>
        <taxon>Muridae</taxon>
        <taxon>Murinae</taxon>
        <taxon>Rattus</taxon>
    </lineage>
</organism>